<feature type="region of interest" description="Disordered" evidence="2">
    <location>
        <begin position="166"/>
        <end position="203"/>
    </location>
</feature>
<dbReference type="OrthoDB" id="5842926at2759"/>
<gene>
    <name evidence="3" type="ORF">CHIRRI_LOCUS9381</name>
</gene>
<keyword evidence="1" id="KW-0175">Coiled coil</keyword>
<evidence type="ECO:0000256" key="1">
    <source>
        <dbReference type="SAM" id="Coils"/>
    </source>
</evidence>
<name>A0A9N9RZW8_9DIPT</name>
<reference evidence="3" key="2">
    <citation type="submission" date="2022-10" db="EMBL/GenBank/DDBJ databases">
        <authorList>
            <consortium name="ENA_rothamsted_submissions"/>
            <consortium name="culmorum"/>
            <person name="King R."/>
        </authorList>
    </citation>
    <scope>NUCLEOTIDE SEQUENCE</scope>
</reference>
<dbReference type="EMBL" id="OU895879">
    <property type="protein sequence ID" value="CAG9806526.1"/>
    <property type="molecule type" value="Genomic_DNA"/>
</dbReference>
<keyword evidence="4" id="KW-1185">Reference proteome</keyword>
<feature type="compositionally biased region" description="Basic and acidic residues" evidence="2">
    <location>
        <begin position="32"/>
        <end position="50"/>
    </location>
</feature>
<dbReference type="PANTHER" id="PTHR44927:SF1">
    <property type="entry name" value="FK506-BINDING PROTEIN 15"/>
    <property type="match status" value="1"/>
</dbReference>
<organism evidence="3 4">
    <name type="scientific">Chironomus riparius</name>
    <dbReference type="NCBI Taxonomy" id="315576"/>
    <lineage>
        <taxon>Eukaryota</taxon>
        <taxon>Metazoa</taxon>
        <taxon>Ecdysozoa</taxon>
        <taxon>Arthropoda</taxon>
        <taxon>Hexapoda</taxon>
        <taxon>Insecta</taxon>
        <taxon>Pterygota</taxon>
        <taxon>Neoptera</taxon>
        <taxon>Endopterygota</taxon>
        <taxon>Diptera</taxon>
        <taxon>Nematocera</taxon>
        <taxon>Chironomoidea</taxon>
        <taxon>Chironomidae</taxon>
        <taxon>Chironominae</taxon>
        <taxon>Chironomus</taxon>
    </lineage>
</organism>
<evidence type="ECO:0008006" key="5">
    <source>
        <dbReference type="Google" id="ProtNLM"/>
    </source>
</evidence>
<protein>
    <recommendedName>
        <fullName evidence="5">FK506-binding protein 15</fullName>
    </recommendedName>
</protein>
<feature type="coiled-coil region" evidence="1">
    <location>
        <begin position="413"/>
        <end position="440"/>
    </location>
</feature>
<dbReference type="PANTHER" id="PTHR44927">
    <property type="entry name" value="FK506-BINDING PROTEIN 15"/>
    <property type="match status" value="1"/>
</dbReference>
<sequence>MASFYMIFSDEDDEEFGDKNNPMAANDDDDLDAQKNNKHYGEDGDEERSSATDSENSKVSWEVLLAKLVTAYKVINNQNTVIGKLGFAILISDKSQSLKIILYKSKIDLLSSLVLRTTNKIYVKGNFIQYLDSHNNFWSVLFEHPNDRDEAIRLLEERCEIERDEMEVSIKSNTNDSTVVVGSSKDDESESHENAKNDDVVATTDATCDKAVETDPEDKQNKQMKANILTRMAKMGKRLVPSSNKASGSDISDSSDPESSPKRQPRKPNANSSPILQVAKLQPAPQAHSIAQTVEFKTNSHLGNSIISAASSDTSLNLMMMQNTEIRFNLSKLDSKLDKLCDKLEVLSTASSLSGGSHNDRNNNDSIREEDIVRLEEKLIATKRENLSLKSIIRDLEDKLKTIASNIHSVDEINEQKVQIKALQQENKNISLDLADSNDRIQLLETKLKHSIEMFEEREIEMKTKEADLGELRSQLNISKRYAQDLQVTLDAIKKQRDNVSSKEIQTDNFPVSKALDLNVNVPSEVVIKEIMNSLYFRLCEKISNINELKHSEVLKIIGQTIKHETSECLRKNTS</sequence>
<feature type="region of interest" description="Disordered" evidence="2">
    <location>
        <begin position="236"/>
        <end position="272"/>
    </location>
</feature>
<evidence type="ECO:0000313" key="3">
    <source>
        <dbReference type="EMBL" id="CAG9806526.1"/>
    </source>
</evidence>
<feature type="compositionally biased region" description="Polar residues" evidence="2">
    <location>
        <begin position="170"/>
        <end position="181"/>
    </location>
</feature>
<proteinExistence type="predicted"/>
<evidence type="ECO:0000256" key="2">
    <source>
        <dbReference type="SAM" id="MobiDB-lite"/>
    </source>
</evidence>
<reference evidence="3" key="1">
    <citation type="submission" date="2022-01" db="EMBL/GenBank/DDBJ databases">
        <authorList>
            <person name="King R."/>
        </authorList>
    </citation>
    <scope>NUCLEOTIDE SEQUENCE</scope>
</reference>
<dbReference type="AlphaFoldDB" id="A0A9N9RZW8"/>
<feature type="compositionally biased region" description="Low complexity" evidence="2">
    <location>
        <begin position="242"/>
        <end position="258"/>
    </location>
</feature>
<feature type="region of interest" description="Disordered" evidence="2">
    <location>
        <begin position="1"/>
        <end position="54"/>
    </location>
</feature>
<dbReference type="Proteomes" id="UP001153620">
    <property type="component" value="Chromosome 3"/>
</dbReference>
<accession>A0A9N9RZW8</accession>
<evidence type="ECO:0000313" key="4">
    <source>
        <dbReference type="Proteomes" id="UP001153620"/>
    </source>
</evidence>